<accession>A0AAD9MWR7</accession>
<sequence length="139" mass="15838">MGDYYWYGCKGERNVSQAAKYYTMAAKKGDPHALFNLGFMLEEGADIPQTLLKELNINNSNDTMELLIQIYDRCKKSAKTEAYLPCSLSLYKVQIQYLWNNHGVLLQIFSMLSGVVLVIVAGAWTASQFRIREQRISDV</sequence>
<reference evidence="2" key="1">
    <citation type="journal article" date="2023" name="Mol. Biol. Evol.">
        <title>Third-Generation Sequencing Reveals the Adaptive Role of the Epigenome in Three Deep-Sea Polychaetes.</title>
        <authorList>
            <person name="Perez M."/>
            <person name="Aroh O."/>
            <person name="Sun Y."/>
            <person name="Lan Y."/>
            <person name="Juniper S.K."/>
            <person name="Young C.R."/>
            <person name="Angers B."/>
            <person name="Qian P.Y."/>
        </authorList>
    </citation>
    <scope>NUCLEOTIDE SEQUENCE</scope>
    <source>
        <strain evidence="2">P08H-3</strain>
    </source>
</reference>
<dbReference type="AlphaFoldDB" id="A0AAD9MWR7"/>
<keyword evidence="1" id="KW-1133">Transmembrane helix</keyword>
<dbReference type="InterPro" id="IPR011990">
    <property type="entry name" value="TPR-like_helical_dom_sf"/>
</dbReference>
<evidence type="ECO:0000313" key="3">
    <source>
        <dbReference type="Proteomes" id="UP001208570"/>
    </source>
</evidence>
<name>A0AAD9MWR7_9ANNE</name>
<keyword evidence="1" id="KW-0472">Membrane</keyword>
<proteinExistence type="predicted"/>
<dbReference type="SUPFAM" id="SSF81901">
    <property type="entry name" value="HCP-like"/>
    <property type="match status" value="1"/>
</dbReference>
<dbReference type="EMBL" id="JAODUP010000576">
    <property type="protein sequence ID" value="KAK2146963.1"/>
    <property type="molecule type" value="Genomic_DNA"/>
</dbReference>
<dbReference type="InterPro" id="IPR042756">
    <property type="entry name" value="Sel-1L3"/>
</dbReference>
<dbReference type="Gene3D" id="1.25.40.10">
    <property type="entry name" value="Tetratricopeptide repeat domain"/>
    <property type="match status" value="1"/>
</dbReference>
<dbReference type="PANTHER" id="PTHR44444">
    <property type="entry name" value="PROTEIN SEL-1 HOMOLOG 3"/>
    <property type="match status" value="1"/>
</dbReference>
<protein>
    <submittedName>
        <fullName evidence="2">Uncharacterized protein</fullName>
    </submittedName>
</protein>
<feature type="transmembrane region" description="Helical" evidence="1">
    <location>
        <begin position="104"/>
        <end position="126"/>
    </location>
</feature>
<keyword evidence="3" id="KW-1185">Reference proteome</keyword>
<gene>
    <name evidence="2" type="ORF">LSH36_576g00039</name>
</gene>
<dbReference type="Proteomes" id="UP001208570">
    <property type="component" value="Unassembled WGS sequence"/>
</dbReference>
<comment type="caution">
    <text evidence="2">The sequence shown here is derived from an EMBL/GenBank/DDBJ whole genome shotgun (WGS) entry which is preliminary data.</text>
</comment>
<dbReference type="PANTHER" id="PTHR44444:SF6">
    <property type="entry name" value="LAMININ G DOMAIN-CONTAINING PROTEIN"/>
    <property type="match status" value="1"/>
</dbReference>
<organism evidence="2 3">
    <name type="scientific">Paralvinella palmiformis</name>
    <dbReference type="NCBI Taxonomy" id="53620"/>
    <lineage>
        <taxon>Eukaryota</taxon>
        <taxon>Metazoa</taxon>
        <taxon>Spiralia</taxon>
        <taxon>Lophotrochozoa</taxon>
        <taxon>Annelida</taxon>
        <taxon>Polychaeta</taxon>
        <taxon>Sedentaria</taxon>
        <taxon>Canalipalpata</taxon>
        <taxon>Terebellida</taxon>
        <taxon>Terebelliformia</taxon>
        <taxon>Alvinellidae</taxon>
        <taxon>Paralvinella</taxon>
    </lineage>
</organism>
<evidence type="ECO:0000256" key="1">
    <source>
        <dbReference type="SAM" id="Phobius"/>
    </source>
</evidence>
<keyword evidence="1" id="KW-0812">Transmembrane</keyword>
<evidence type="ECO:0000313" key="2">
    <source>
        <dbReference type="EMBL" id="KAK2146963.1"/>
    </source>
</evidence>